<sequence>MVKTTAPPHGPLAMSTNPSPHGPVTKTSSLPHGPTVGSTHLPHALAAGTSIPPDDLTDGAMEHPYTFIARIGLQTQTKAATSRHDNPAICRDSTEYVKRCDRCQCYKTVPSLSAEVYYPQNNP</sequence>
<gene>
    <name evidence="2" type="ORF">ALMOND_2B010557</name>
</gene>
<evidence type="ECO:0000313" key="3">
    <source>
        <dbReference type="Proteomes" id="UP000327085"/>
    </source>
</evidence>
<name>A0A5E4FRX3_PRUDU</name>
<organism evidence="2 3">
    <name type="scientific">Prunus dulcis</name>
    <name type="common">Almond</name>
    <name type="synonym">Amygdalus dulcis</name>
    <dbReference type="NCBI Taxonomy" id="3755"/>
    <lineage>
        <taxon>Eukaryota</taxon>
        <taxon>Viridiplantae</taxon>
        <taxon>Streptophyta</taxon>
        <taxon>Embryophyta</taxon>
        <taxon>Tracheophyta</taxon>
        <taxon>Spermatophyta</taxon>
        <taxon>Magnoliopsida</taxon>
        <taxon>eudicotyledons</taxon>
        <taxon>Gunneridae</taxon>
        <taxon>Pentapetalae</taxon>
        <taxon>rosids</taxon>
        <taxon>fabids</taxon>
        <taxon>Rosales</taxon>
        <taxon>Rosaceae</taxon>
        <taxon>Amygdaloideae</taxon>
        <taxon>Amygdaleae</taxon>
        <taxon>Prunus</taxon>
    </lineage>
</organism>
<feature type="compositionally biased region" description="Polar residues" evidence="1">
    <location>
        <begin position="14"/>
        <end position="30"/>
    </location>
</feature>
<evidence type="ECO:0000313" key="2">
    <source>
        <dbReference type="EMBL" id="VVA30245.1"/>
    </source>
</evidence>
<dbReference type="Gramene" id="VVA30245">
    <property type="protein sequence ID" value="VVA30245"/>
    <property type="gene ID" value="Prudul26B010557"/>
</dbReference>
<dbReference type="Proteomes" id="UP000327085">
    <property type="component" value="Chromosome 8"/>
</dbReference>
<proteinExistence type="predicted"/>
<reference evidence="3" key="1">
    <citation type="journal article" date="2020" name="Plant J.">
        <title>Transposons played a major role in the diversification between the closely related almond and peach genomes: results from the almond genome sequence.</title>
        <authorList>
            <person name="Alioto T."/>
            <person name="Alexiou K.G."/>
            <person name="Bardil A."/>
            <person name="Barteri F."/>
            <person name="Castanera R."/>
            <person name="Cruz F."/>
            <person name="Dhingra A."/>
            <person name="Duval H."/>
            <person name="Fernandez I Marti A."/>
            <person name="Frias L."/>
            <person name="Galan B."/>
            <person name="Garcia J.L."/>
            <person name="Howad W."/>
            <person name="Gomez-Garrido J."/>
            <person name="Gut M."/>
            <person name="Julca I."/>
            <person name="Morata J."/>
            <person name="Puigdomenech P."/>
            <person name="Ribeca P."/>
            <person name="Rubio Cabetas M.J."/>
            <person name="Vlasova A."/>
            <person name="Wirthensohn M."/>
            <person name="Garcia-Mas J."/>
            <person name="Gabaldon T."/>
            <person name="Casacuberta J.M."/>
            <person name="Arus P."/>
        </authorList>
    </citation>
    <scope>NUCLEOTIDE SEQUENCE [LARGE SCALE GENOMIC DNA]</scope>
    <source>
        <strain evidence="3">cv. Texas</strain>
    </source>
</reference>
<dbReference type="AlphaFoldDB" id="A0A5E4FRX3"/>
<dbReference type="EMBL" id="CABIKO010000184">
    <property type="protein sequence ID" value="VVA30245.1"/>
    <property type="molecule type" value="Genomic_DNA"/>
</dbReference>
<feature type="region of interest" description="Disordered" evidence="1">
    <location>
        <begin position="1"/>
        <end position="58"/>
    </location>
</feature>
<dbReference type="InParanoid" id="A0A5E4FRX3"/>
<evidence type="ECO:0000256" key="1">
    <source>
        <dbReference type="SAM" id="MobiDB-lite"/>
    </source>
</evidence>
<accession>A0A5E4FRX3</accession>
<protein>
    <submittedName>
        <fullName evidence="2">PREDICTED: K02A2 6</fullName>
    </submittedName>
</protein>